<dbReference type="InterPro" id="IPR046625">
    <property type="entry name" value="DUF6737"/>
</dbReference>
<organism evidence="3">
    <name type="scientific">uncultured marine bacterium HOT0_07D09</name>
    <dbReference type="NCBI Taxonomy" id="415455"/>
    <lineage>
        <taxon>Bacteria</taxon>
        <taxon>environmental samples</taxon>
    </lineage>
</organism>
<proteinExistence type="predicted"/>
<dbReference type="AlphaFoldDB" id="A8QM43"/>
<gene>
    <name evidence="3" type="ORF">HOT0_07D09.0015</name>
</gene>
<dbReference type="Pfam" id="PF20522">
    <property type="entry name" value="DUF6737"/>
    <property type="match status" value="1"/>
</dbReference>
<evidence type="ECO:0000313" key="3">
    <source>
        <dbReference type="EMBL" id="ABL97527.1"/>
    </source>
</evidence>
<dbReference type="EMBL" id="EF089390">
    <property type="protein sequence ID" value="ABL97527.1"/>
    <property type="molecule type" value="Genomic_DNA"/>
</dbReference>
<accession>A8QM43</accession>
<reference evidence="3" key="1">
    <citation type="journal article" date="2007" name="Proc. Natl. Acad. Sci. U.S.A.">
        <title>Low genomic diversity in tropical oceanic N2-fixing cyanobacteria.</title>
        <authorList>
            <person name="Zehr J.P."/>
            <person name="Bench S.R."/>
            <person name="Mondragon E.A."/>
            <person name="McCarren J."/>
            <person name="DeLong E.F."/>
        </authorList>
    </citation>
    <scope>NUCLEOTIDE SEQUENCE</scope>
</reference>
<keyword evidence="1" id="KW-0472">Membrane</keyword>
<protein>
    <recommendedName>
        <fullName evidence="2">DUF6737 domain-containing protein</fullName>
    </recommendedName>
</protein>
<keyword evidence="1" id="KW-1133">Transmembrane helix</keyword>
<dbReference type="PANTHER" id="PTHR36046:SF1">
    <property type="entry name" value="DUF6737 DOMAIN-CONTAINING PROTEIN"/>
    <property type="match status" value="1"/>
</dbReference>
<name>A8QM43_9BACT</name>
<feature type="transmembrane region" description="Helical" evidence="1">
    <location>
        <begin position="38"/>
        <end position="62"/>
    </location>
</feature>
<sequence>MTDLSNLESSNIWDYKPWWCQPWSILSTGIGLIAGSWIMFHIIWITIIMTILVTVWWSYFLIMYPRMFTEYVESQKTKDNSVKLTST</sequence>
<dbReference type="PANTHER" id="PTHR36046">
    <property type="entry name" value="PROTEIN, PUTATIVE-RELATED"/>
    <property type="match status" value="1"/>
</dbReference>
<feature type="domain" description="DUF6737" evidence="2">
    <location>
        <begin position="11"/>
        <end position="66"/>
    </location>
</feature>
<keyword evidence="1" id="KW-0812">Transmembrane</keyword>
<evidence type="ECO:0000259" key="2">
    <source>
        <dbReference type="Pfam" id="PF20522"/>
    </source>
</evidence>
<evidence type="ECO:0000256" key="1">
    <source>
        <dbReference type="SAM" id="Phobius"/>
    </source>
</evidence>